<name>A0A927C464_9GAMM</name>
<organism evidence="2 3">
    <name type="scientific">Spongiibacter pelagi</name>
    <dbReference type="NCBI Taxonomy" id="2760804"/>
    <lineage>
        <taxon>Bacteria</taxon>
        <taxon>Pseudomonadati</taxon>
        <taxon>Pseudomonadota</taxon>
        <taxon>Gammaproteobacteria</taxon>
        <taxon>Cellvibrionales</taxon>
        <taxon>Spongiibacteraceae</taxon>
        <taxon>Spongiibacter</taxon>
    </lineage>
</organism>
<protein>
    <recommendedName>
        <fullName evidence="4">Lipoprotein</fullName>
    </recommendedName>
</protein>
<dbReference type="EMBL" id="JACXLD010000004">
    <property type="protein sequence ID" value="MBD2859120.1"/>
    <property type="molecule type" value="Genomic_DNA"/>
</dbReference>
<gene>
    <name evidence="2" type="ORF">IB286_08865</name>
</gene>
<feature type="signal peptide" evidence="1">
    <location>
        <begin position="1"/>
        <end position="23"/>
    </location>
</feature>
<reference evidence="2" key="1">
    <citation type="submission" date="2020-09" db="EMBL/GenBank/DDBJ databases">
        <authorList>
            <person name="Yoon J.-W."/>
        </authorList>
    </citation>
    <scope>NUCLEOTIDE SEQUENCE</scope>
    <source>
        <strain evidence="2">KMU-158</strain>
    </source>
</reference>
<keyword evidence="3" id="KW-1185">Reference proteome</keyword>
<dbReference type="AlphaFoldDB" id="A0A927C464"/>
<feature type="chain" id="PRO_5036790197" description="Lipoprotein" evidence="1">
    <location>
        <begin position="24"/>
        <end position="239"/>
    </location>
</feature>
<evidence type="ECO:0000256" key="1">
    <source>
        <dbReference type="SAM" id="SignalP"/>
    </source>
</evidence>
<comment type="caution">
    <text evidence="2">The sequence shown here is derived from an EMBL/GenBank/DDBJ whole genome shotgun (WGS) entry which is preliminary data.</text>
</comment>
<dbReference type="Proteomes" id="UP000610558">
    <property type="component" value="Unassembled WGS sequence"/>
</dbReference>
<proteinExistence type="predicted"/>
<dbReference type="PROSITE" id="PS51257">
    <property type="entry name" value="PROKAR_LIPOPROTEIN"/>
    <property type="match status" value="1"/>
</dbReference>
<accession>A0A927C464</accession>
<keyword evidence="1" id="KW-0732">Signal</keyword>
<dbReference type="RefSeq" id="WP_190764609.1">
    <property type="nucleotide sequence ID" value="NZ_JACXLD010000004.1"/>
</dbReference>
<evidence type="ECO:0008006" key="4">
    <source>
        <dbReference type="Google" id="ProtNLM"/>
    </source>
</evidence>
<evidence type="ECO:0000313" key="3">
    <source>
        <dbReference type="Proteomes" id="UP000610558"/>
    </source>
</evidence>
<sequence length="239" mass="26451">MKAKVLTVVLAGLLGACSMPMMQIDASFAQVAEYYLVTGRQGLMLKQQIRFADVETSKIDRDWNSTTTVEVLGVSSQKRRTGYRFSVLQNGENTARVDCSSGGDMSQVDVSSVFGKNTSMVLDAVDFLQCSLLKWGETKNWQLDLIQSYDGKEMRGVLRPAVYSNAPAPYEILGVSEIEGFDWALGEQVGFEVFKQGRQLMAVQLMGNGAVWLAPDLNADERRFMTSLALAMLAYQKVE</sequence>
<evidence type="ECO:0000313" key="2">
    <source>
        <dbReference type="EMBL" id="MBD2859120.1"/>
    </source>
</evidence>